<feature type="region of interest" description="Disordered" evidence="1">
    <location>
        <begin position="1"/>
        <end position="27"/>
    </location>
</feature>
<dbReference type="Proteomes" id="UP001150941">
    <property type="component" value="Unassembled WGS sequence"/>
</dbReference>
<dbReference type="GeneID" id="83196713"/>
<reference evidence="2" key="1">
    <citation type="submission" date="2022-11" db="EMBL/GenBank/DDBJ databases">
        <authorList>
            <person name="Petersen C."/>
        </authorList>
    </citation>
    <scope>NUCLEOTIDE SEQUENCE</scope>
    <source>
        <strain evidence="2">IBT 19713</strain>
    </source>
</reference>
<dbReference type="AlphaFoldDB" id="A0A9W9TY53"/>
<dbReference type="RefSeq" id="XP_058335441.1">
    <property type="nucleotide sequence ID" value="XM_058469410.1"/>
</dbReference>
<evidence type="ECO:0000256" key="1">
    <source>
        <dbReference type="SAM" id="MobiDB-lite"/>
    </source>
</evidence>
<evidence type="ECO:0000313" key="2">
    <source>
        <dbReference type="EMBL" id="KAJ5248662.1"/>
    </source>
</evidence>
<gene>
    <name evidence="2" type="ORF">N7468_000113</name>
</gene>
<accession>A0A9W9TY53</accession>
<keyword evidence="3" id="KW-1185">Reference proteome</keyword>
<proteinExistence type="predicted"/>
<sequence length="104" mass="11647">MERGGARSARRHTSPTNRKTQAPCSGEMCAGLRHPSFPRRPERLWRAFPGAPCPSGAHKVRQPWGRDATFAIGAAWAHWAVMHRLSSGHLRALHISLSSHPRRR</sequence>
<dbReference type="OrthoDB" id="10547208at2759"/>
<comment type="caution">
    <text evidence="2">The sequence shown here is derived from an EMBL/GenBank/DDBJ whole genome shotgun (WGS) entry which is preliminary data.</text>
</comment>
<feature type="compositionally biased region" description="Polar residues" evidence="1">
    <location>
        <begin position="14"/>
        <end position="23"/>
    </location>
</feature>
<evidence type="ECO:0000313" key="3">
    <source>
        <dbReference type="Proteomes" id="UP001150941"/>
    </source>
</evidence>
<reference evidence="2" key="2">
    <citation type="journal article" date="2023" name="IMA Fungus">
        <title>Comparative genomic study of the Penicillium genus elucidates a diverse pangenome and 15 lateral gene transfer events.</title>
        <authorList>
            <person name="Petersen C."/>
            <person name="Sorensen T."/>
            <person name="Nielsen M.R."/>
            <person name="Sondergaard T.E."/>
            <person name="Sorensen J.L."/>
            <person name="Fitzpatrick D.A."/>
            <person name="Frisvad J.C."/>
            <person name="Nielsen K.L."/>
        </authorList>
    </citation>
    <scope>NUCLEOTIDE SEQUENCE</scope>
    <source>
        <strain evidence="2">IBT 19713</strain>
    </source>
</reference>
<protein>
    <submittedName>
        <fullName evidence="2">Uncharacterized protein</fullName>
    </submittedName>
</protein>
<dbReference type="EMBL" id="JAPQKS010000001">
    <property type="protein sequence ID" value="KAJ5248662.1"/>
    <property type="molecule type" value="Genomic_DNA"/>
</dbReference>
<organism evidence="2 3">
    <name type="scientific">Penicillium chermesinum</name>
    <dbReference type="NCBI Taxonomy" id="63820"/>
    <lineage>
        <taxon>Eukaryota</taxon>
        <taxon>Fungi</taxon>
        <taxon>Dikarya</taxon>
        <taxon>Ascomycota</taxon>
        <taxon>Pezizomycotina</taxon>
        <taxon>Eurotiomycetes</taxon>
        <taxon>Eurotiomycetidae</taxon>
        <taxon>Eurotiales</taxon>
        <taxon>Aspergillaceae</taxon>
        <taxon>Penicillium</taxon>
    </lineage>
</organism>
<name>A0A9W9TY53_9EURO</name>